<evidence type="ECO:0000313" key="17">
    <source>
        <dbReference type="Proteomes" id="UP000005113"/>
    </source>
</evidence>
<evidence type="ECO:0000256" key="10">
    <source>
        <dbReference type="ARBA" id="ARBA00023172"/>
    </source>
</evidence>
<keyword evidence="5 13" id="KW-0255">Endonuclease</keyword>
<gene>
    <name evidence="13" type="primary">ruvC</name>
    <name evidence="16" type="ORF">SapgrDRAFT_1575</name>
</gene>
<feature type="binding site" evidence="13">
    <location>
        <position position="18"/>
    </location>
    <ligand>
        <name>Mg(2+)</name>
        <dbReference type="ChEBI" id="CHEBI:18420"/>
        <label>1</label>
    </ligand>
</feature>
<dbReference type="PRINTS" id="PR00696">
    <property type="entry name" value="RSOLVASERUVC"/>
</dbReference>
<dbReference type="PANTHER" id="PTHR30194:SF3">
    <property type="entry name" value="CROSSOVER JUNCTION ENDODEOXYRIBONUCLEASE RUVC"/>
    <property type="match status" value="1"/>
</dbReference>
<dbReference type="InterPro" id="IPR020563">
    <property type="entry name" value="X-over_junc_endoDNase_Mg_BS"/>
</dbReference>
<evidence type="ECO:0000256" key="14">
    <source>
        <dbReference type="NCBIfam" id="TIGR00228"/>
    </source>
</evidence>
<feature type="binding site" evidence="13">
    <location>
        <position position="151"/>
    </location>
    <ligand>
        <name>Mg(2+)</name>
        <dbReference type="ChEBI" id="CHEBI:18420"/>
        <label>1</label>
    </ligand>
</feature>
<feature type="region of interest" description="Disordered" evidence="15">
    <location>
        <begin position="167"/>
        <end position="191"/>
    </location>
</feature>
<comment type="catalytic activity">
    <reaction evidence="12 13">
        <text>Endonucleolytic cleavage at a junction such as a reciprocal single-stranded crossover between two homologous DNA duplexes (Holliday junction).</text>
        <dbReference type="EC" id="3.1.21.10"/>
    </reaction>
</comment>
<keyword evidence="9 13" id="KW-0238">DNA-binding</keyword>
<protein>
    <recommendedName>
        <fullName evidence="13 14">Crossover junction endodeoxyribonuclease RuvC</fullName>
        <ecNumber evidence="13 14">3.1.21.10</ecNumber>
    </recommendedName>
    <alternativeName>
        <fullName evidence="13">Holliday junction nuclease RuvC</fullName>
    </alternativeName>
    <alternativeName>
        <fullName evidence="13">Holliday junction resolvase RuvC</fullName>
    </alternativeName>
</protein>
<comment type="cofactor">
    <cofactor evidence="13">
        <name>Mg(2+)</name>
        <dbReference type="ChEBI" id="CHEBI:18420"/>
    </cofactor>
    <text evidence="13">Binds 2 Mg(2+) ion per subunit.</text>
</comment>
<dbReference type="InterPro" id="IPR002176">
    <property type="entry name" value="X-over_junc_endoDNase_RuvC"/>
</dbReference>
<feature type="active site" evidence="13">
    <location>
        <position position="18"/>
    </location>
</feature>
<dbReference type="InterPro" id="IPR036397">
    <property type="entry name" value="RNaseH_sf"/>
</dbReference>
<evidence type="ECO:0000256" key="1">
    <source>
        <dbReference type="ARBA" id="ARBA00009518"/>
    </source>
</evidence>
<dbReference type="HOGENOM" id="CLU_091257_3_0_10"/>
<keyword evidence="8 13" id="KW-0460">Magnesium</keyword>
<comment type="subcellular location">
    <subcellularLocation>
        <location evidence="13">Cytoplasm</location>
    </subcellularLocation>
</comment>
<dbReference type="HAMAP" id="MF_00034">
    <property type="entry name" value="RuvC"/>
    <property type="match status" value="1"/>
</dbReference>
<keyword evidence="6 13" id="KW-0227">DNA damage</keyword>
<keyword evidence="10 13" id="KW-0233">DNA recombination</keyword>
<dbReference type="GO" id="GO:0006310">
    <property type="term" value="P:DNA recombination"/>
    <property type="evidence" value="ECO:0007669"/>
    <property type="project" value="UniProtKB-UniRule"/>
</dbReference>
<dbReference type="Proteomes" id="UP000005113">
    <property type="component" value="Unassembled WGS sequence"/>
</dbReference>
<comment type="similarity">
    <text evidence="1 13">Belongs to the RuvC family.</text>
</comment>
<evidence type="ECO:0000256" key="11">
    <source>
        <dbReference type="ARBA" id="ARBA00023204"/>
    </source>
</evidence>
<organism evidence="16 17">
    <name type="scientific">Saprospira grandis DSM 2844</name>
    <dbReference type="NCBI Taxonomy" id="694433"/>
    <lineage>
        <taxon>Bacteria</taxon>
        <taxon>Pseudomonadati</taxon>
        <taxon>Bacteroidota</taxon>
        <taxon>Saprospiria</taxon>
        <taxon>Saprospirales</taxon>
        <taxon>Saprospiraceae</taxon>
        <taxon>Saprospira</taxon>
    </lineage>
</organism>
<evidence type="ECO:0000256" key="6">
    <source>
        <dbReference type="ARBA" id="ARBA00022763"/>
    </source>
</evidence>
<evidence type="ECO:0000256" key="7">
    <source>
        <dbReference type="ARBA" id="ARBA00022801"/>
    </source>
</evidence>
<dbReference type="PANTHER" id="PTHR30194">
    <property type="entry name" value="CROSSOVER JUNCTION ENDODEOXYRIBONUCLEASE RUVC"/>
    <property type="match status" value="1"/>
</dbReference>
<dbReference type="FunFam" id="3.30.420.10:FF:000002">
    <property type="entry name" value="Crossover junction endodeoxyribonuclease RuvC"/>
    <property type="match status" value="1"/>
</dbReference>
<accession>J0XW90</accession>
<evidence type="ECO:0000256" key="12">
    <source>
        <dbReference type="ARBA" id="ARBA00029354"/>
    </source>
</evidence>
<dbReference type="PROSITE" id="PS01321">
    <property type="entry name" value="RUVC"/>
    <property type="match status" value="1"/>
</dbReference>
<feature type="active site" evidence="13">
    <location>
        <position position="78"/>
    </location>
</feature>
<dbReference type="GO" id="GO:0000287">
    <property type="term" value="F:magnesium ion binding"/>
    <property type="evidence" value="ECO:0007669"/>
    <property type="project" value="UniProtKB-UniRule"/>
</dbReference>
<evidence type="ECO:0000256" key="15">
    <source>
        <dbReference type="SAM" id="MobiDB-lite"/>
    </source>
</evidence>
<dbReference type="GO" id="GO:0003677">
    <property type="term" value="F:DNA binding"/>
    <property type="evidence" value="ECO:0007669"/>
    <property type="project" value="UniProtKB-KW"/>
</dbReference>
<keyword evidence="4 13" id="KW-0479">Metal-binding</keyword>
<dbReference type="CDD" id="cd16962">
    <property type="entry name" value="RuvC"/>
    <property type="match status" value="1"/>
</dbReference>
<dbReference type="SUPFAM" id="SSF53098">
    <property type="entry name" value="Ribonuclease H-like"/>
    <property type="match status" value="1"/>
</dbReference>
<dbReference type="Gene3D" id="3.30.420.10">
    <property type="entry name" value="Ribonuclease H-like superfamily/Ribonuclease H"/>
    <property type="match status" value="1"/>
</dbReference>
<dbReference type="NCBIfam" id="TIGR00228">
    <property type="entry name" value="ruvC"/>
    <property type="match status" value="1"/>
</dbReference>
<evidence type="ECO:0000256" key="9">
    <source>
        <dbReference type="ARBA" id="ARBA00023125"/>
    </source>
</evidence>
<evidence type="ECO:0000313" key="16">
    <source>
        <dbReference type="EMBL" id="EJF53286.1"/>
    </source>
</evidence>
<evidence type="ECO:0000256" key="3">
    <source>
        <dbReference type="ARBA" id="ARBA00022722"/>
    </source>
</evidence>
<dbReference type="AlphaFoldDB" id="J0XW90"/>
<dbReference type="GO" id="GO:0048476">
    <property type="term" value="C:Holliday junction resolvase complex"/>
    <property type="evidence" value="ECO:0007669"/>
    <property type="project" value="UniProtKB-UniRule"/>
</dbReference>
<dbReference type="EMBL" id="JH719942">
    <property type="protein sequence ID" value="EJF53286.1"/>
    <property type="molecule type" value="Genomic_DNA"/>
</dbReference>
<evidence type="ECO:0000256" key="5">
    <source>
        <dbReference type="ARBA" id="ARBA00022759"/>
    </source>
</evidence>
<dbReference type="EC" id="3.1.21.10" evidence="13 14"/>
<evidence type="ECO:0000256" key="2">
    <source>
        <dbReference type="ARBA" id="ARBA00022490"/>
    </source>
</evidence>
<dbReference type="GO" id="GO:0005737">
    <property type="term" value="C:cytoplasm"/>
    <property type="evidence" value="ECO:0007669"/>
    <property type="project" value="UniProtKB-SubCell"/>
</dbReference>
<evidence type="ECO:0000256" key="13">
    <source>
        <dbReference type="HAMAP-Rule" id="MF_00034"/>
    </source>
</evidence>
<keyword evidence="3 13" id="KW-0540">Nuclease</keyword>
<comment type="subunit">
    <text evidence="13">Homodimer which binds Holliday junction (HJ) DNA. The HJ becomes 2-fold symmetrical on binding to RuvC with unstacked arms; it has a different conformation from HJ DNA in complex with RuvA. In the full resolvosome a probable DNA-RuvA(4)-RuvB(12)-RuvC(2) complex forms which resolves the HJ.</text>
</comment>
<keyword evidence="11 13" id="KW-0234">DNA repair</keyword>
<feature type="active site" evidence="13">
    <location>
        <position position="151"/>
    </location>
</feature>
<sequence>MLIRIAVSKKTKIILGVDPGSILLGYAFLKATGQKVELLSMGVLDMRKMERQAQKMSFIYSELDRLIQYYEPSTGALEDPFYGKNAQSMLKLGRAQGAVMAVMGNHGLTVAEYSPRSIKKAVTGKGAASKEQVAAMLPHLVKGDFHHDFLDATDAVGVAYCHHLQGSSASPDGKRYKGWGDFLNNNPKRKG</sequence>
<reference evidence="17" key="1">
    <citation type="journal article" date="2012" name="Stand. Genomic Sci.">
        <title>Permanent draft genome sequence of the gliding predator Saprospira grandis strain Sa g1 (= HR1).</title>
        <authorList>
            <person name="Mavromatis K."/>
            <person name="Chertkov O."/>
            <person name="Lapidus A."/>
            <person name="Nolan M."/>
            <person name="Lucas S."/>
            <person name="Tice H."/>
            <person name="Del Rio T.G."/>
            <person name="Cheng J.F."/>
            <person name="Han C."/>
            <person name="Tapia R."/>
            <person name="Bruce D."/>
            <person name="Goodwin L.A."/>
            <person name="Pitluck S."/>
            <person name="Huntemann M."/>
            <person name="Liolios K."/>
            <person name="Pagani I."/>
            <person name="Ivanova N."/>
            <person name="Mikhailova N."/>
            <person name="Pati A."/>
            <person name="Chen A."/>
            <person name="Palaniappan K."/>
            <person name="Land M."/>
            <person name="Brambilla E.M."/>
            <person name="Rohde M."/>
            <person name="Spring S."/>
            <person name="Goker M."/>
            <person name="Detter J.C."/>
            <person name="Bristow J."/>
            <person name="Eisen J.A."/>
            <person name="Markowitz V."/>
            <person name="Hugenholtz P."/>
            <person name="Kyrpides N.C."/>
            <person name="Klenk H.P."/>
            <person name="Woyke T."/>
        </authorList>
    </citation>
    <scope>NUCLEOTIDE SEQUENCE [LARGE SCALE GENOMIC DNA]</scope>
    <source>
        <strain evidence="17">DSM 2844</strain>
    </source>
</reference>
<dbReference type="GO" id="GO:0006281">
    <property type="term" value="P:DNA repair"/>
    <property type="evidence" value="ECO:0007669"/>
    <property type="project" value="UniProtKB-UniRule"/>
</dbReference>
<dbReference type="Pfam" id="PF02075">
    <property type="entry name" value="RuvC"/>
    <property type="match status" value="1"/>
</dbReference>
<proteinExistence type="inferred from homology"/>
<evidence type="ECO:0000256" key="4">
    <source>
        <dbReference type="ARBA" id="ARBA00022723"/>
    </source>
</evidence>
<comment type="function">
    <text evidence="13">The RuvA-RuvB-RuvC complex processes Holliday junction (HJ) DNA during genetic recombination and DNA repair. Endonuclease that resolves HJ intermediates. Cleaves cruciform DNA by making single-stranded nicks across the HJ at symmetrical positions within the homologous arms, yielding a 5'-phosphate and a 3'-hydroxyl group; requires a central core of homology in the junction. The consensus cleavage sequence is 5'-(A/T)TT(C/G)-3'. Cleavage occurs on the 3'-side of the TT dinucleotide at the point of strand exchange. HJ branch migration catalyzed by RuvA-RuvB allows RuvC to scan DNA until it finds its consensus sequence, where it cleaves and resolves the cruciform DNA.</text>
</comment>
<dbReference type="GO" id="GO:0008821">
    <property type="term" value="F:crossover junction DNA endonuclease activity"/>
    <property type="evidence" value="ECO:0007669"/>
    <property type="project" value="UniProtKB-UniRule"/>
</dbReference>
<dbReference type="InterPro" id="IPR012337">
    <property type="entry name" value="RNaseH-like_sf"/>
</dbReference>
<keyword evidence="7 13" id="KW-0378">Hydrolase</keyword>
<name>J0XW90_9BACT</name>
<feature type="binding site" evidence="13">
    <location>
        <position position="78"/>
    </location>
    <ligand>
        <name>Mg(2+)</name>
        <dbReference type="ChEBI" id="CHEBI:18420"/>
        <label>2</label>
    </ligand>
</feature>
<keyword evidence="2 13" id="KW-0963">Cytoplasm</keyword>
<evidence type="ECO:0000256" key="8">
    <source>
        <dbReference type="ARBA" id="ARBA00022842"/>
    </source>
</evidence>